<organism evidence="2 3">
    <name type="scientific">Kordia antarctica</name>
    <dbReference type="NCBI Taxonomy" id="1218801"/>
    <lineage>
        <taxon>Bacteria</taxon>
        <taxon>Pseudomonadati</taxon>
        <taxon>Bacteroidota</taxon>
        <taxon>Flavobacteriia</taxon>
        <taxon>Flavobacteriales</taxon>
        <taxon>Flavobacteriaceae</taxon>
        <taxon>Kordia</taxon>
    </lineage>
</organism>
<reference evidence="2 3" key="1">
    <citation type="journal article" date="2013" name="Int. J. Syst. Evol. Microbiol.">
        <title>Kordia antarctica sp. nov., isolated from Antarctic seawater.</title>
        <authorList>
            <person name="Baek K."/>
            <person name="Choi A."/>
            <person name="Kang I."/>
            <person name="Lee K."/>
            <person name="Cho J.C."/>
        </authorList>
    </citation>
    <scope>NUCLEOTIDE SEQUENCE [LARGE SCALE GENOMIC DNA]</scope>
    <source>
        <strain evidence="2 3">IMCC3317</strain>
    </source>
</reference>
<protein>
    <recommendedName>
        <fullName evidence="1">VOC domain-containing protein</fullName>
    </recommendedName>
</protein>
<feature type="domain" description="VOC" evidence="1">
    <location>
        <begin position="3"/>
        <end position="128"/>
    </location>
</feature>
<dbReference type="Gene3D" id="3.10.180.10">
    <property type="entry name" value="2,3-Dihydroxybiphenyl 1,2-Dioxygenase, domain 1"/>
    <property type="match status" value="1"/>
</dbReference>
<dbReference type="KEGG" id="kan:IMCC3317_47380"/>
<dbReference type="InterPro" id="IPR004360">
    <property type="entry name" value="Glyas_Fos-R_dOase_dom"/>
</dbReference>
<evidence type="ECO:0000313" key="3">
    <source>
        <dbReference type="Proteomes" id="UP000464657"/>
    </source>
</evidence>
<name>A0A7L4ZRK6_9FLAO</name>
<evidence type="ECO:0000313" key="2">
    <source>
        <dbReference type="EMBL" id="QHI39328.1"/>
    </source>
</evidence>
<keyword evidence="3" id="KW-1185">Reference proteome</keyword>
<dbReference type="PROSITE" id="PS51819">
    <property type="entry name" value="VOC"/>
    <property type="match status" value="1"/>
</dbReference>
<evidence type="ECO:0000259" key="1">
    <source>
        <dbReference type="PROSITE" id="PS51819"/>
    </source>
</evidence>
<dbReference type="InterPro" id="IPR029068">
    <property type="entry name" value="Glyas_Bleomycin-R_OHBP_Dase"/>
</dbReference>
<dbReference type="SUPFAM" id="SSF54593">
    <property type="entry name" value="Glyoxalase/Bleomycin resistance protein/Dihydroxybiphenyl dioxygenase"/>
    <property type="match status" value="1"/>
</dbReference>
<dbReference type="PANTHER" id="PTHR39434">
    <property type="match status" value="1"/>
</dbReference>
<sequence length="138" mass="15793">MKAAFHLALPCDDIKKTKEFYVDILGASQGRGTNTWIDINLYGNQLTFTNAGSFNFDFKNYRLSGQVLPSFHFGVIVDTETWGKLYTKLFSMNIEVTTEVTFLENKAGEHISFFVTDPDGYKVEFKSFKDEEEIFTNV</sequence>
<accession>A0A7L4ZRK6</accession>
<dbReference type="RefSeq" id="WP_160131807.1">
    <property type="nucleotide sequence ID" value="NZ_CP019288.1"/>
</dbReference>
<dbReference type="AlphaFoldDB" id="A0A7L4ZRK6"/>
<gene>
    <name evidence="2" type="ORF">IMCC3317_47380</name>
</gene>
<dbReference type="Pfam" id="PF00903">
    <property type="entry name" value="Glyoxalase"/>
    <property type="match status" value="1"/>
</dbReference>
<dbReference type="OrthoDB" id="793940at2"/>
<dbReference type="PANTHER" id="PTHR39434:SF1">
    <property type="entry name" value="VOC DOMAIN-CONTAINING PROTEIN"/>
    <property type="match status" value="1"/>
</dbReference>
<proteinExistence type="predicted"/>
<dbReference type="InterPro" id="IPR037523">
    <property type="entry name" value="VOC_core"/>
</dbReference>
<dbReference type="Proteomes" id="UP000464657">
    <property type="component" value="Chromosome"/>
</dbReference>
<dbReference type="EMBL" id="CP019288">
    <property type="protein sequence ID" value="QHI39328.1"/>
    <property type="molecule type" value="Genomic_DNA"/>
</dbReference>